<reference evidence="15" key="1">
    <citation type="journal article" date="2020" name="Stud. Mycol.">
        <title>101 Dothideomycetes genomes: a test case for predicting lifestyles and emergence of pathogens.</title>
        <authorList>
            <person name="Haridas S."/>
            <person name="Albert R."/>
            <person name="Binder M."/>
            <person name="Bloem J."/>
            <person name="Labutti K."/>
            <person name="Salamov A."/>
            <person name="Andreopoulos B."/>
            <person name="Baker S."/>
            <person name="Barry K."/>
            <person name="Bills G."/>
            <person name="Bluhm B."/>
            <person name="Cannon C."/>
            <person name="Castanera R."/>
            <person name="Culley D."/>
            <person name="Daum C."/>
            <person name="Ezra D."/>
            <person name="Gonzalez J."/>
            <person name="Henrissat B."/>
            <person name="Kuo A."/>
            <person name="Liang C."/>
            <person name="Lipzen A."/>
            <person name="Lutzoni F."/>
            <person name="Magnuson J."/>
            <person name="Mondo S."/>
            <person name="Nolan M."/>
            <person name="Ohm R."/>
            <person name="Pangilinan J."/>
            <person name="Park H.-J."/>
            <person name="Ramirez L."/>
            <person name="Alfaro M."/>
            <person name="Sun H."/>
            <person name="Tritt A."/>
            <person name="Yoshinaga Y."/>
            <person name="Zwiers L.-H."/>
            <person name="Turgeon B."/>
            <person name="Goodwin S."/>
            <person name="Spatafora J."/>
            <person name="Crous P."/>
            <person name="Grigoriev I."/>
        </authorList>
    </citation>
    <scope>NUCLEOTIDE SEQUENCE</scope>
    <source>
        <strain evidence="15">CBS 627.86</strain>
    </source>
</reference>
<evidence type="ECO:0000313" key="15">
    <source>
        <dbReference type="EMBL" id="KAF2116410.1"/>
    </source>
</evidence>
<evidence type="ECO:0000256" key="12">
    <source>
        <dbReference type="RuleBase" id="RU000363"/>
    </source>
</evidence>
<dbReference type="PRINTS" id="PR00081">
    <property type="entry name" value="GDHRDH"/>
</dbReference>
<feature type="domain" description="Ketoreductase" evidence="14">
    <location>
        <begin position="80"/>
        <end position="263"/>
    </location>
</feature>
<dbReference type="GO" id="GO:0016020">
    <property type="term" value="C:membrane"/>
    <property type="evidence" value="ECO:0007669"/>
    <property type="project" value="UniProtKB-SubCell"/>
</dbReference>
<dbReference type="InterPro" id="IPR057326">
    <property type="entry name" value="KR_dom"/>
</dbReference>
<feature type="chain" id="PRO_5025426566" description="Short-chain dehydrogenase/reductase 3" evidence="13">
    <location>
        <begin position="23"/>
        <end position="340"/>
    </location>
</feature>
<dbReference type="FunFam" id="3.40.50.720:FF:000131">
    <property type="entry name" value="Short-chain dehydrogenase/reductase 3"/>
    <property type="match status" value="1"/>
</dbReference>
<keyword evidence="16" id="KW-1185">Reference proteome</keyword>
<evidence type="ECO:0000256" key="2">
    <source>
        <dbReference type="ARBA" id="ARBA00006484"/>
    </source>
</evidence>
<evidence type="ECO:0000256" key="8">
    <source>
        <dbReference type="ARBA" id="ARBA00023136"/>
    </source>
</evidence>
<name>A0A6A5ZAB3_9PLEO</name>
<dbReference type="InterPro" id="IPR036291">
    <property type="entry name" value="NAD(P)-bd_dom_sf"/>
</dbReference>
<proteinExistence type="inferred from homology"/>
<dbReference type="Proteomes" id="UP000799770">
    <property type="component" value="Unassembled WGS sequence"/>
</dbReference>
<keyword evidence="13" id="KW-0732">Signal</keyword>
<dbReference type="SUPFAM" id="SSF51735">
    <property type="entry name" value="NAD(P)-binding Rossmann-fold domains"/>
    <property type="match status" value="1"/>
</dbReference>
<keyword evidence="5" id="KW-1133">Transmembrane helix</keyword>
<protein>
    <recommendedName>
        <fullName evidence="10">Short-chain dehydrogenase/reductase 3</fullName>
    </recommendedName>
    <alternativeName>
        <fullName evidence="11">Retinal short-chain dehydrogenase/reductase 1</fullName>
    </alternativeName>
</protein>
<evidence type="ECO:0000256" key="11">
    <source>
        <dbReference type="ARBA" id="ARBA00082544"/>
    </source>
</evidence>
<keyword evidence="3" id="KW-0812">Transmembrane</keyword>
<dbReference type="GO" id="GO:0052650">
    <property type="term" value="F:all-trans-retinol dehydrogenase (NADP+) activity"/>
    <property type="evidence" value="ECO:0007669"/>
    <property type="project" value="UniProtKB-ARBA"/>
</dbReference>
<evidence type="ECO:0000256" key="6">
    <source>
        <dbReference type="ARBA" id="ARBA00023002"/>
    </source>
</evidence>
<gene>
    <name evidence="15" type="ORF">BDV96DRAFT_645732</name>
</gene>
<evidence type="ECO:0000259" key="14">
    <source>
        <dbReference type="SMART" id="SM00822"/>
    </source>
</evidence>
<keyword evidence="6" id="KW-0560">Oxidoreductase</keyword>
<comment type="function">
    <text evidence="9">Catalyzes the reduction of all-trans-retinal to all-trans-retinol in the presence of NADPH.</text>
</comment>
<evidence type="ECO:0000256" key="3">
    <source>
        <dbReference type="ARBA" id="ARBA00022692"/>
    </source>
</evidence>
<evidence type="ECO:0000256" key="10">
    <source>
        <dbReference type="ARBA" id="ARBA00068717"/>
    </source>
</evidence>
<dbReference type="Pfam" id="PF00106">
    <property type="entry name" value="adh_short"/>
    <property type="match status" value="1"/>
</dbReference>
<evidence type="ECO:0000256" key="13">
    <source>
        <dbReference type="SAM" id="SignalP"/>
    </source>
</evidence>
<keyword evidence="8" id="KW-0472">Membrane</keyword>
<dbReference type="CDD" id="cd05339">
    <property type="entry name" value="17beta-HSDXI-like_SDR_c"/>
    <property type="match status" value="1"/>
</dbReference>
<keyword evidence="7" id="KW-0443">Lipid metabolism</keyword>
<dbReference type="EMBL" id="ML977321">
    <property type="protein sequence ID" value="KAF2116410.1"/>
    <property type="molecule type" value="Genomic_DNA"/>
</dbReference>
<feature type="signal peptide" evidence="13">
    <location>
        <begin position="1"/>
        <end position="22"/>
    </location>
</feature>
<evidence type="ECO:0000256" key="5">
    <source>
        <dbReference type="ARBA" id="ARBA00022989"/>
    </source>
</evidence>
<dbReference type="InterPro" id="IPR002347">
    <property type="entry name" value="SDR_fam"/>
</dbReference>
<comment type="subcellular location">
    <subcellularLocation>
        <location evidence="1">Membrane</location>
        <topology evidence="1">Multi-pass membrane protein</topology>
    </subcellularLocation>
</comment>
<dbReference type="PRINTS" id="PR00080">
    <property type="entry name" value="SDRFAMILY"/>
</dbReference>
<dbReference type="OrthoDB" id="10253736at2759"/>
<dbReference type="AlphaFoldDB" id="A0A6A5ZAB3"/>
<dbReference type="PANTHER" id="PTHR24322:SF736">
    <property type="entry name" value="RETINOL DEHYDROGENASE 10"/>
    <property type="match status" value="1"/>
</dbReference>
<sequence length="340" mass="37058">MLRGLVVATALLFLLSSSPTSLLPPSLLPLSDGQTSTLVTALRWLLAVCLVLEVNAGLGRWAERNWLWRDDKSVWNWPKEVAVVTGGSRGIGAAVAKKLATYGIRVAVLDVQPFSDDLENDKSNRIRFYRCDITSRQAVHEAGEAVRSDIGEPSILVNNAGIGNANSILDVTPQRLRAIFDINLLSHWNTVQEFLPAMIAKKKGHIMANASLAAFSAGAGMTDYSCTKAGVQAFHEGLTQELKHRYHAPQIKTSIVYPNWTRTKLTSYLNEQFQKAKTPVVEPEQVAEAMLKQIIAAKGGHVILGPTIAASIRALPTWIQELIRDSQAQMVTVNATSAVA</sequence>
<dbReference type="SMART" id="SM00822">
    <property type="entry name" value="PKS_KR"/>
    <property type="match status" value="1"/>
</dbReference>
<keyword evidence="4" id="KW-0521">NADP</keyword>
<evidence type="ECO:0000256" key="7">
    <source>
        <dbReference type="ARBA" id="ARBA00023098"/>
    </source>
</evidence>
<dbReference type="PANTHER" id="PTHR24322">
    <property type="entry name" value="PKSB"/>
    <property type="match status" value="1"/>
</dbReference>
<evidence type="ECO:0000256" key="9">
    <source>
        <dbReference type="ARBA" id="ARBA00059620"/>
    </source>
</evidence>
<evidence type="ECO:0000313" key="16">
    <source>
        <dbReference type="Proteomes" id="UP000799770"/>
    </source>
</evidence>
<evidence type="ECO:0000256" key="4">
    <source>
        <dbReference type="ARBA" id="ARBA00022857"/>
    </source>
</evidence>
<dbReference type="Gene3D" id="3.40.50.720">
    <property type="entry name" value="NAD(P)-binding Rossmann-like Domain"/>
    <property type="match status" value="1"/>
</dbReference>
<accession>A0A6A5ZAB3</accession>
<organism evidence="15 16">
    <name type="scientific">Lophiotrema nucula</name>
    <dbReference type="NCBI Taxonomy" id="690887"/>
    <lineage>
        <taxon>Eukaryota</taxon>
        <taxon>Fungi</taxon>
        <taxon>Dikarya</taxon>
        <taxon>Ascomycota</taxon>
        <taxon>Pezizomycotina</taxon>
        <taxon>Dothideomycetes</taxon>
        <taxon>Pleosporomycetidae</taxon>
        <taxon>Pleosporales</taxon>
        <taxon>Lophiotremataceae</taxon>
        <taxon>Lophiotrema</taxon>
    </lineage>
</organism>
<comment type="similarity">
    <text evidence="2 12">Belongs to the short-chain dehydrogenases/reductases (SDR) family.</text>
</comment>
<evidence type="ECO:0000256" key="1">
    <source>
        <dbReference type="ARBA" id="ARBA00004141"/>
    </source>
</evidence>